<organism evidence="5 6">
    <name type="scientific">Chryseotalea sanaruensis</name>
    <dbReference type="NCBI Taxonomy" id="2482724"/>
    <lineage>
        <taxon>Bacteria</taxon>
        <taxon>Pseudomonadati</taxon>
        <taxon>Bacteroidota</taxon>
        <taxon>Cytophagia</taxon>
        <taxon>Cytophagales</taxon>
        <taxon>Chryseotaleaceae</taxon>
        <taxon>Chryseotalea</taxon>
    </lineage>
</organism>
<evidence type="ECO:0000256" key="4">
    <source>
        <dbReference type="SAM" id="SignalP"/>
    </source>
</evidence>
<evidence type="ECO:0000256" key="1">
    <source>
        <dbReference type="ARBA" id="ARBA00009091"/>
    </source>
</evidence>
<dbReference type="OrthoDB" id="1493480at2"/>
<comment type="similarity">
    <text evidence="1">Belongs to the Skp family.</text>
</comment>
<dbReference type="Pfam" id="PF03938">
    <property type="entry name" value="OmpH"/>
    <property type="match status" value="1"/>
</dbReference>
<reference evidence="5 6" key="1">
    <citation type="submission" date="2018-11" db="EMBL/GenBank/DDBJ databases">
        <title>Chryseotalea sanarue gen. nov., sp., nov., a member of the family Cytophagaceae, isolated from a brackish lake in Hamamatsu Japan.</title>
        <authorList>
            <person name="Maejima Y."/>
            <person name="Iino T."/>
            <person name="Muraguchi Y."/>
            <person name="Fukuda K."/>
            <person name="Ohkuma M."/>
            <person name="Moriuchi R."/>
            <person name="Dohra H."/>
            <person name="Kimbara K."/>
            <person name="Shintani M."/>
        </authorList>
    </citation>
    <scope>NUCLEOTIDE SEQUENCE [LARGE SCALE GENOMIC DNA]</scope>
    <source>
        <strain evidence="5 6">Ys</strain>
    </source>
</reference>
<feature type="coiled-coil region" evidence="3">
    <location>
        <begin position="55"/>
        <end position="111"/>
    </location>
</feature>
<keyword evidence="6" id="KW-1185">Reference proteome</keyword>
<protein>
    <submittedName>
        <fullName evidence="5">Outer membrane chaperone Skp</fullName>
    </submittedName>
</protein>
<dbReference type="Gene3D" id="3.30.910.20">
    <property type="entry name" value="Skp domain"/>
    <property type="match status" value="1"/>
</dbReference>
<sequence length="180" mass="19977">MRTLFFLFAFGLVTSVASAQTPSKVGSADVDYIFSQMPEFKQIDADLKSLENMLKKNLEAKGQEFQRKVAEYQQNEATMLDAVRQNTQRELQQLQANLEKMQQDAQAEIQKKSGALMEPVYTKVGKAIEDVAKENGYTFILNQQIGGLDVILYGDQNADVSDLVLKKLGVTPVAAPAPKN</sequence>
<evidence type="ECO:0000313" key="5">
    <source>
        <dbReference type="EMBL" id="GCC51185.1"/>
    </source>
</evidence>
<feature type="signal peptide" evidence="4">
    <location>
        <begin position="1"/>
        <end position="19"/>
    </location>
</feature>
<comment type="caution">
    <text evidence="5">The sequence shown here is derived from an EMBL/GenBank/DDBJ whole genome shotgun (WGS) entry which is preliminary data.</text>
</comment>
<dbReference type="GO" id="GO:0051082">
    <property type="term" value="F:unfolded protein binding"/>
    <property type="evidence" value="ECO:0007669"/>
    <property type="project" value="InterPro"/>
</dbReference>
<dbReference type="InterPro" id="IPR005632">
    <property type="entry name" value="Chaperone_Skp"/>
</dbReference>
<dbReference type="SMART" id="SM00935">
    <property type="entry name" value="OmpH"/>
    <property type="match status" value="1"/>
</dbReference>
<dbReference type="AlphaFoldDB" id="A0A401U8I4"/>
<keyword evidence="2 4" id="KW-0732">Signal</keyword>
<dbReference type="GO" id="GO:0005829">
    <property type="term" value="C:cytosol"/>
    <property type="evidence" value="ECO:0007669"/>
    <property type="project" value="TreeGrafter"/>
</dbReference>
<accession>A0A401U8I4</accession>
<proteinExistence type="inferred from homology"/>
<dbReference type="GO" id="GO:0050821">
    <property type="term" value="P:protein stabilization"/>
    <property type="evidence" value="ECO:0007669"/>
    <property type="project" value="TreeGrafter"/>
</dbReference>
<dbReference type="SUPFAM" id="SSF111384">
    <property type="entry name" value="OmpH-like"/>
    <property type="match status" value="1"/>
</dbReference>
<dbReference type="PANTHER" id="PTHR35089">
    <property type="entry name" value="CHAPERONE PROTEIN SKP"/>
    <property type="match status" value="1"/>
</dbReference>
<evidence type="ECO:0000256" key="2">
    <source>
        <dbReference type="ARBA" id="ARBA00022729"/>
    </source>
</evidence>
<dbReference type="PANTHER" id="PTHR35089:SF1">
    <property type="entry name" value="CHAPERONE PROTEIN SKP"/>
    <property type="match status" value="1"/>
</dbReference>
<name>A0A401U8I4_9BACT</name>
<evidence type="ECO:0000313" key="6">
    <source>
        <dbReference type="Proteomes" id="UP000288227"/>
    </source>
</evidence>
<gene>
    <name evidence="5" type="ORF">SanaruYs_14050</name>
</gene>
<keyword evidence="3" id="KW-0175">Coiled coil</keyword>
<dbReference type="InterPro" id="IPR024930">
    <property type="entry name" value="Skp_dom_sf"/>
</dbReference>
<dbReference type="RefSeq" id="WP_160118603.1">
    <property type="nucleotide sequence ID" value="NZ_BHXQ01000002.1"/>
</dbReference>
<dbReference type="EMBL" id="BHXQ01000002">
    <property type="protein sequence ID" value="GCC51185.1"/>
    <property type="molecule type" value="Genomic_DNA"/>
</dbReference>
<dbReference type="Proteomes" id="UP000288227">
    <property type="component" value="Unassembled WGS sequence"/>
</dbReference>
<evidence type="ECO:0000256" key="3">
    <source>
        <dbReference type="SAM" id="Coils"/>
    </source>
</evidence>
<feature type="chain" id="PRO_5019500836" evidence="4">
    <location>
        <begin position="20"/>
        <end position="180"/>
    </location>
</feature>